<dbReference type="Pfam" id="PF00072">
    <property type="entry name" value="Response_reg"/>
    <property type="match status" value="1"/>
</dbReference>
<evidence type="ECO:0000259" key="7">
    <source>
        <dbReference type="PROSITE" id="PS50110"/>
    </source>
</evidence>
<name>A0ABS7FET9_9NEIS</name>
<dbReference type="Gene3D" id="3.40.50.2300">
    <property type="match status" value="1"/>
</dbReference>
<evidence type="ECO:0000256" key="4">
    <source>
        <dbReference type="ARBA" id="ARBA00023163"/>
    </source>
</evidence>
<feature type="modified residue" description="4-aspartylphosphate" evidence="5">
    <location>
        <position position="66"/>
    </location>
</feature>
<accession>A0ABS7FET9</accession>
<dbReference type="InterPro" id="IPR011006">
    <property type="entry name" value="CheY-like_superfamily"/>
</dbReference>
<gene>
    <name evidence="8" type="ORF">KIF53_13125</name>
</gene>
<organism evidence="8 9">
    <name type="scientific">Chromobacterium subtsugae</name>
    <dbReference type="NCBI Taxonomy" id="251747"/>
    <lineage>
        <taxon>Bacteria</taxon>
        <taxon>Pseudomonadati</taxon>
        <taxon>Pseudomonadota</taxon>
        <taxon>Betaproteobacteria</taxon>
        <taxon>Neisseriales</taxon>
        <taxon>Chromobacteriaceae</taxon>
        <taxon>Chromobacterium</taxon>
    </lineage>
</organism>
<dbReference type="EMBL" id="JAHDTB010000010">
    <property type="protein sequence ID" value="MBW8288572.1"/>
    <property type="molecule type" value="Genomic_DNA"/>
</dbReference>
<dbReference type="Gene3D" id="1.10.10.60">
    <property type="entry name" value="Homeodomain-like"/>
    <property type="match status" value="2"/>
</dbReference>
<sequence length="267" mass="28997">MNQIASAPPDAGLRGLRVLIVDDNAQDRMLLMDFLSRHGCRLYIGEDGRDGYHKAQAVQPDVILMDISMPRCDGLTACRLLKANQQTSTIPLLFLTASALPKERVEGLAAGAVDYVTKPFDFEEVRMRLCIHLRMTPPCSQPPAAPADKSKEPKAGGLDGVLYRSARKLLLAALDVTPELAGLAQAVGTNTRRLNQAFRSCAGMTVFDFLREARMKEARRLLVETDLPVQSIAQATGYGNPANFSTAFKDRFGCPPTSLRHAGDAGA</sequence>
<proteinExistence type="predicted"/>
<dbReference type="InterPro" id="IPR018062">
    <property type="entry name" value="HTH_AraC-typ_CS"/>
</dbReference>
<keyword evidence="1 5" id="KW-0597">Phosphoprotein</keyword>
<keyword evidence="2" id="KW-0805">Transcription regulation</keyword>
<dbReference type="PROSITE" id="PS01124">
    <property type="entry name" value="HTH_ARAC_FAMILY_2"/>
    <property type="match status" value="1"/>
</dbReference>
<evidence type="ECO:0000256" key="1">
    <source>
        <dbReference type="ARBA" id="ARBA00022553"/>
    </source>
</evidence>
<evidence type="ECO:0000256" key="3">
    <source>
        <dbReference type="ARBA" id="ARBA00023125"/>
    </source>
</evidence>
<keyword evidence="4" id="KW-0804">Transcription</keyword>
<dbReference type="SUPFAM" id="SSF52172">
    <property type="entry name" value="CheY-like"/>
    <property type="match status" value="1"/>
</dbReference>
<dbReference type="SUPFAM" id="SSF46689">
    <property type="entry name" value="Homeodomain-like"/>
    <property type="match status" value="1"/>
</dbReference>
<dbReference type="PANTHER" id="PTHR43547:SF2">
    <property type="entry name" value="HYBRID SIGNAL TRANSDUCTION HISTIDINE KINASE C"/>
    <property type="match status" value="1"/>
</dbReference>
<evidence type="ECO:0000259" key="6">
    <source>
        <dbReference type="PROSITE" id="PS01124"/>
    </source>
</evidence>
<dbReference type="GeneID" id="89686082"/>
<evidence type="ECO:0000313" key="9">
    <source>
        <dbReference type="Proteomes" id="UP000711178"/>
    </source>
</evidence>
<dbReference type="PANTHER" id="PTHR43547">
    <property type="entry name" value="TWO-COMPONENT HISTIDINE KINASE"/>
    <property type="match status" value="1"/>
</dbReference>
<evidence type="ECO:0000256" key="2">
    <source>
        <dbReference type="ARBA" id="ARBA00023015"/>
    </source>
</evidence>
<comment type="caution">
    <text evidence="8">The sequence shown here is derived from an EMBL/GenBank/DDBJ whole genome shotgun (WGS) entry which is preliminary data.</text>
</comment>
<dbReference type="SMART" id="SM00342">
    <property type="entry name" value="HTH_ARAC"/>
    <property type="match status" value="1"/>
</dbReference>
<dbReference type="PROSITE" id="PS50110">
    <property type="entry name" value="RESPONSE_REGULATORY"/>
    <property type="match status" value="1"/>
</dbReference>
<feature type="domain" description="Response regulatory" evidence="7">
    <location>
        <begin position="17"/>
        <end position="133"/>
    </location>
</feature>
<evidence type="ECO:0000313" key="8">
    <source>
        <dbReference type="EMBL" id="MBW8288572.1"/>
    </source>
</evidence>
<keyword evidence="3" id="KW-0238">DNA-binding</keyword>
<dbReference type="Proteomes" id="UP000711178">
    <property type="component" value="Unassembled WGS sequence"/>
</dbReference>
<dbReference type="RefSeq" id="WP_043572089.1">
    <property type="nucleotide sequence ID" value="NZ_CP142381.1"/>
</dbReference>
<dbReference type="InterPro" id="IPR018060">
    <property type="entry name" value="HTH_AraC"/>
</dbReference>
<dbReference type="InterPro" id="IPR001789">
    <property type="entry name" value="Sig_transdc_resp-reg_receiver"/>
</dbReference>
<reference evidence="8 9" key="1">
    <citation type="submission" date="2021-05" db="EMBL/GenBank/DDBJ databases">
        <title>Draft Whole Genome Sequencing Of Biosensor Chromobacterium violaceum Strain CV026 Reveals A Regulatory RNA In Chromobacterium violaceum Phenotype Regulatory Network.</title>
        <authorList>
            <person name="Hong K.W."/>
            <person name="Chan K.G."/>
            <person name="Chang C.-Y."/>
        </authorList>
    </citation>
    <scope>NUCLEOTIDE SEQUENCE [LARGE SCALE GENOMIC DNA]</scope>
    <source>
        <strain evidence="8 9">ATCC 31532</strain>
    </source>
</reference>
<keyword evidence="9" id="KW-1185">Reference proteome</keyword>
<dbReference type="Pfam" id="PF12833">
    <property type="entry name" value="HTH_18"/>
    <property type="match status" value="1"/>
</dbReference>
<evidence type="ECO:0000256" key="5">
    <source>
        <dbReference type="PROSITE-ProRule" id="PRU00169"/>
    </source>
</evidence>
<dbReference type="InterPro" id="IPR009057">
    <property type="entry name" value="Homeodomain-like_sf"/>
</dbReference>
<protein>
    <submittedName>
        <fullName evidence="8">Response regulator</fullName>
    </submittedName>
</protein>
<dbReference type="SMART" id="SM00448">
    <property type="entry name" value="REC"/>
    <property type="match status" value="1"/>
</dbReference>
<feature type="domain" description="HTH araC/xylS-type" evidence="6">
    <location>
        <begin position="164"/>
        <end position="262"/>
    </location>
</feature>
<dbReference type="PROSITE" id="PS00041">
    <property type="entry name" value="HTH_ARAC_FAMILY_1"/>
    <property type="match status" value="1"/>
</dbReference>